<reference evidence="2 3" key="1">
    <citation type="submission" date="2015-01" db="EMBL/GenBank/DDBJ databases">
        <title>Evolution of Trichinella species and genotypes.</title>
        <authorList>
            <person name="Korhonen P.K."/>
            <person name="Edoardo P."/>
            <person name="Giuseppe L.R."/>
            <person name="Gasser R.B."/>
        </authorList>
    </citation>
    <scope>NUCLEOTIDE SEQUENCE [LARGE SCALE GENOMIC DNA]</scope>
    <source>
        <strain evidence="2">ISS1980</strain>
    </source>
</reference>
<sequence>MASKSERKVIQPIINHIDRKLPFLRISNHFGKQKFFSLLATSSAIKDILVALIVAIQTMKILQMKC</sequence>
<name>A0A0V1MX89_9BILA</name>
<protein>
    <submittedName>
        <fullName evidence="2">Uncharacterized protein</fullName>
    </submittedName>
</protein>
<dbReference type="AlphaFoldDB" id="A0A0V1MX89"/>
<comment type="caution">
    <text evidence="2">The sequence shown here is derived from an EMBL/GenBank/DDBJ whole genome shotgun (WGS) entry which is preliminary data.</text>
</comment>
<evidence type="ECO:0000256" key="1">
    <source>
        <dbReference type="SAM" id="Phobius"/>
    </source>
</evidence>
<evidence type="ECO:0000313" key="3">
    <source>
        <dbReference type="Proteomes" id="UP000054843"/>
    </source>
</evidence>
<proteinExistence type="predicted"/>
<dbReference type="Proteomes" id="UP000054843">
    <property type="component" value="Unassembled WGS sequence"/>
</dbReference>
<evidence type="ECO:0000313" key="2">
    <source>
        <dbReference type="EMBL" id="KRZ76365.1"/>
    </source>
</evidence>
<keyword evidence="1" id="KW-0472">Membrane</keyword>
<organism evidence="2 3">
    <name type="scientific">Trichinella papuae</name>
    <dbReference type="NCBI Taxonomy" id="268474"/>
    <lineage>
        <taxon>Eukaryota</taxon>
        <taxon>Metazoa</taxon>
        <taxon>Ecdysozoa</taxon>
        <taxon>Nematoda</taxon>
        <taxon>Enoplea</taxon>
        <taxon>Dorylaimia</taxon>
        <taxon>Trichinellida</taxon>
        <taxon>Trichinellidae</taxon>
        <taxon>Trichinella</taxon>
    </lineage>
</organism>
<gene>
    <name evidence="2" type="ORF">T10_10340</name>
</gene>
<dbReference type="EMBL" id="JYDO01000029">
    <property type="protein sequence ID" value="KRZ76365.1"/>
    <property type="molecule type" value="Genomic_DNA"/>
</dbReference>
<keyword evidence="1" id="KW-0812">Transmembrane</keyword>
<accession>A0A0V1MX89</accession>
<keyword evidence="1" id="KW-1133">Transmembrane helix</keyword>
<keyword evidence="3" id="KW-1185">Reference proteome</keyword>
<feature type="transmembrane region" description="Helical" evidence="1">
    <location>
        <begin position="35"/>
        <end position="56"/>
    </location>
</feature>